<dbReference type="Proteomes" id="UP000610558">
    <property type="component" value="Unassembled WGS sequence"/>
</dbReference>
<evidence type="ECO:0000256" key="1">
    <source>
        <dbReference type="SAM" id="SignalP"/>
    </source>
</evidence>
<name>A0A927GUL4_9GAMM</name>
<feature type="signal peptide" evidence="1">
    <location>
        <begin position="1"/>
        <end position="19"/>
    </location>
</feature>
<dbReference type="EMBL" id="JACXLD010000001">
    <property type="protein sequence ID" value="MBD2857716.1"/>
    <property type="molecule type" value="Genomic_DNA"/>
</dbReference>
<protein>
    <submittedName>
        <fullName evidence="2">Uncharacterized protein</fullName>
    </submittedName>
</protein>
<dbReference type="AlphaFoldDB" id="A0A927GUL4"/>
<sequence>MSRYLVSFALMVISVVSHAELVDCVHCQGVFETDIEGAKEFGIIVKVESLNSPPISRVEISEHNRFQCSVGNIDFSVGEANPELGPDIVASYESISGFRGATIKNRHITGARIDLVMDWSGTALANHWSKDARETILSIFLNPRR</sequence>
<dbReference type="RefSeq" id="WP_190761938.1">
    <property type="nucleotide sequence ID" value="NZ_JACXLD010000001.1"/>
</dbReference>
<organism evidence="2 3">
    <name type="scientific">Spongiibacter pelagi</name>
    <dbReference type="NCBI Taxonomy" id="2760804"/>
    <lineage>
        <taxon>Bacteria</taxon>
        <taxon>Pseudomonadati</taxon>
        <taxon>Pseudomonadota</taxon>
        <taxon>Gammaproteobacteria</taxon>
        <taxon>Cellvibrionales</taxon>
        <taxon>Spongiibacteraceae</taxon>
        <taxon>Spongiibacter</taxon>
    </lineage>
</organism>
<feature type="chain" id="PRO_5037863564" evidence="1">
    <location>
        <begin position="20"/>
        <end position="145"/>
    </location>
</feature>
<keyword evidence="1" id="KW-0732">Signal</keyword>
<gene>
    <name evidence="2" type="ORF">IB286_01770</name>
</gene>
<comment type="caution">
    <text evidence="2">The sequence shown here is derived from an EMBL/GenBank/DDBJ whole genome shotgun (WGS) entry which is preliminary data.</text>
</comment>
<reference evidence="2" key="1">
    <citation type="submission" date="2020-09" db="EMBL/GenBank/DDBJ databases">
        <authorList>
            <person name="Yoon J.-W."/>
        </authorList>
    </citation>
    <scope>NUCLEOTIDE SEQUENCE</scope>
    <source>
        <strain evidence="2">KMU-158</strain>
    </source>
</reference>
<keyword evidence="3" id="KW-1185">Reference proteome</keyword>
<evidence type="ECO:0000313" key="2">
    <source>
        <dbReference type="EMBL" id="MBD2857716.1"/>
    </source>
</evidence>
<accession>A0A927GUL4</accession>
<evidence type="ECO:0000313" key="3">
    <source>
        <dbReference type="Proteomes" id="UP000610558"/>
    </source>
</evidence>
<proteinExistence type="predicted"/>